<evidence type="ECO:0008006" key="4">
    <source>
        <dbReference type="Google" id="ProtNLM"/>
    </source>
</evidence>
<keyword evidence="1" id="KW-0732">Signal</keyword>
<sequence>MIKISSVALMLCTASLVAVASPQNGPTLSIHFEYNPEEYADVRDLQKQLVKALKRSGAGELDEPELHADGNDGYFDIRGRDAEKLYRIVRPILKSSPLMKGAEVTKMNSEGKTKSTIR</sequence>
<evidence type="ECO:0000256" key="1">
    <source>
        <dbReference type="SAM" id="SignalP"/>
    </source>
</evidence>
<feature type="chain" id="PRO_5002736115" description="Secreted protein" evidence="1">
    <location>
        <begin position="21"/>
        <end position="118"/>
    </location>
</feature>
<accession>A9BWG0</accession>
<proteinExistence type="predicted"/>
<gene>
    <name evidence="2" type="ordered locus">Daci_3546</name>
</gene>
<dbReference type="eggNOG" id="ENOG50343B3">
    <property type="taxonomic scope" value="Bacteria"/>
</dbReference>
<feature type="signal peptide" evidence="1">
    <location>
        <begin position="1"/>
        <end position="20"/>
    </location>
</feature>
<keyword evidence="3" id="KW-1185">Reference proteome</keyword>
<name>A9BWG0_DELAS</name>
<dbReference type="EMBL" id="CP000884">
    <property type="protein sequence ID" value="ABX36180.1"/>
    <property type="molecule type" value="Genomic_DNA"/>
</dbReference>
<dbReference type="KEGG" id="dac:Daci_3546"/>
<protein>
    <recommendedName>
        <fullName evidence="4">Secreted protein</fullName>
    </recommendedName>
</protein>
<dbReference type="RefSeq" id="WP_012205380.1">
    <property type="nucleotide sequence ID" value="NC_010002.1"/>
</dbReference>
<reference evidence="3" key="2">
    <citation type="submission" date="2007-11" db="EMBL/GenBank/DDBJ databases">
        <title>Complete sequence of Delftia acidovorans DSM 14801 / SPH-1.</title>
        <authorList>
            <person name="Copeland A."/>
            <person name="Lucas S."/>
            <person name="Lapidus A."/>
            <person name="Barry K."/>
            <person name="Glavina del Rio T."/>
            <person name="Dalin E."/>
            <person name="Tice H."/>
            <person name="Pitluck S."/>
            <person name="Lowry S."/>
            <person name="Clum A."/>
            <person name="Schmutz J."/>
            <person name="Larimer F."/>
            <person name="Land M."/>
            <person name="Hauser L."/>
            <person name="Kyrpides N."/>
            <person name="Kim E."/>
            <person name="Schleheck D."/>
            <person name="Richardson P."/>
        </authorList>
    </citation>
    <scope>NUCLEOTIDE SEQUENCE [LARGE SCALE GENOMIC DNA]</scope>
    <source>
        <strain evidence="3">DSM 14801 / SPH-1</strain>
    </source>
</reference>
<dbReference type="HOGENOM" id="CLU_2069238_0_0_4"/>
<dbReference type="AlphaFoldDB" id="A9BWG0"/>
<reference evidence="2 3" key="1">
    <citation type="journal article" date="2004" name="Appl. Environ. Microbiol.">
        <title>Mineralization of individual congeners of linear alkylbenzenesulfonate by defined pairs of heterotrophic bacteria.</title>
        <authorList>
            <person name="Schleheck D."/>
            <person name="Knepper T.P."/>
            <person name="Fischer K."/>
            <person name="Cook A.M."/>
        </authorList>
    </citation>
    <scope>NUCLEOTIDE SEQUENCE [LARGE SCALE GENOMIC DNA]</scope>
    <source>
        <strain evidence="3">DSM 14801 / SPH-1</strain>
    </source>
</reference>
<evidence type="ECO:0000313" key="3">
    <source>
        <dbReference type="Proteomes" id="UP000000784"/>
    </source>
</evidence>
<dbReference type="Proteomes" id="UP000000784">
    <property type="component" value="Chromosome"/>
</dbReference>
<evidence type="ECO:0000313" key="2">
    <source>
        <dbReference type="EMBL" id="ABX36180.1"/>
    </source>
</evidence>
<organism evidence="2 3">
    <name type="scientific">Delftia acidovorans (strain DSM 14801 / SPH-1)</name>
    <dbReference type="NCBI Taxonomy" id="398578"/>
    <lineage>
        <taxon>Bacteria</taxon>
        <taxon>Pseudomonadati</taxon>
        <taxon>Pseudomonadota</taxon>
        <taxon>Betaproteobacteria</taxon>
        <taxon>Burkholderiales</taxon>
        <taxon>Comamonadaceae</taxon>
        <taxon>Delftia</taxon>
    </lineage>
</organism>
<dbReference type="GeneID" id="31503069"/>